<organism evidence="2 3">
    <name type="scientific">Caerostris extrusa</name>
    <name type="common">Bark spider</name>
    <name type="synonym">Caerostris bankana</name>
    <dbReference type="NCBI Taxonomy" id="172846"/>
    <lineage>
        <taxon>Eukaryota</taxon>
        <taxon>Metazoa</taxon>
        <taxon>Ecdysozoa</taxon>
        <taxon>Arthropoda</taxon>
        <taxon>Chelicerata</taxon>
        <taxon>Arachnida</taxon>
        <taxon>Araneae</taxon>
        <taxon>Araneomorphae</taxon>
        <taxon>Entelegynae</taxon>
        <taxon>Araneoidea</taxon>
        <taxon>Araneidae</taxon>
        <taxon>Caerostris</taxon>
    </lineage>
</organism>
<gene>
    <name evidence="2" type="ORF">CEXT_582361</name>
</gene>
<feature type="compositionally biased region" description="Basic residues" evidence="1">
    <location>
        <begin position="11"/>
        <end position="27"/>
    </location>
</feature>
<comment type="caution">
    <text evidence="2">The sequence shown here is derived from an EMBL/GenBank/DDBJ whole genome shotgun (WGS) entry which is preliminary data.</text>
</comment>
<evidence type="ECO:0000313" key="2">
    <source>
        <dbReference type="EMBL" id="GIY54955.1"/>
    </source>
</evidence>
<reference evidence="2 3" key="1">
    <citation type="submission" date="2021-06" db="EMBL/GenBank/DDBJ databases">
        <title>Caerostris extrusa draft genome.</title>
        <authorList>
            <person name="Kono N."/>
            <person name="Arakawa K."/>
        </authorList>
    </citation>
    <scope>NUCLEOTIDE SEQUENCE [LARGE SCALE GENOMIC DNA]</scope>
</reference>
<feature type="compositionally biased region" description="Basic and acidic residues" evidence="1">
    <location>
        <begin position="1"/>
        <end position="10"/>
    </location>
</feature>
<keyword evidence="3" id="KW-1185">Reference proteome</keyword>
<sequence length="82" mass="9331">MIVERCGGKLRDRKPRKSQGKKSKKRKIEGDSSSEEKTKDWMPSTDNDEDVDESCMHELISDMLVTDGCSFCTICKDYAHDA</sequence>
<dbReference type="EMBL" id="BPLR01012582">
    <property type="protein sequence ID" value="GIY54955.1"/>
    <property type="molecule type" value="Genomic_DNA"/>
</dbReference>
<name>A0AAV4UAY5_CAEEX</name>
<dbReference type="Proteomes" id="UP001054945">
    <property type="component" value="Unassembled WGS sequence"/>
</dbReference>
<accession>A0AAV4UAY5</accession>
<evidence type="ECO:0000313" key="3">
    <source>
        <dbReference type="Proteomes" id="UP001054945"/>
    </source>
</evidence>
<dbReference type="AlphaFoldDB" id="A0AAV4UAY5"/>
<feature type="compositionally biased region" description="Basic and acidic residues" evidence="1">
    <location>
        <begin position="28"/>
        <end position="40"/>
    </location>
</feature>
<protein>
    <submittedName>
        <fullName evidence="2">Uncharacterized protein</fullName>
    </submittedName>
</protein>
<feature type="region of interest" description="Disordered" evidence="1">
    <location>
        <begin position="1"/>
        <end position="50"/>
    </location>
</feature>
<proteinExistence type="predicted"/>
<evidence type="ECO:0000256" key="1">
    <source>
        <dbReference type="SAM" id="MobiDB-lite"/>
    </source>
</evidence>